<dbReference type="PANTHER" id="PTHR23417:SF14">
    <property type="entry name" value="PENTACOTRIPEPTIDE-REPEAT REGION OF PRORP DOMAIN-CONTAINING PROTEIN"/>
    <property type="match status" value="1"/>
</dbReference>
<sequence length="200" mass="23583">MRQKKIKGIDSLYLEKKGVITKVTPLVFPEGNKIFVEIGSGKGDFITSLAKDHPNDSFVAIEKIDSVCYRIWQKKDELKLENLTIILDDAIYLEEYFKSYKVDQIYLNFSDPWPKARHHKRRLTYSTFLTKYKNVLKKEGELQLRTDHLELFNDSLEYIEKVFDITKEDRNLAVSKYMTEYEVKKRKTGPIYQLNAKVQS</sequence>
<protein>
    <recommendedName>
        <fullName evidence="7">tRNA (guanine-N(7)-)-methyltransferase</fullName>
        <ecNumber evidence="7">2.1.1.33</ecNumber>
    </recommendedName>
    <alternativeName>
        <fullName evidence="7">tRNA (guanine(46)-N(7))-methyltransferase</fullName>
    </alternativeName>
    <alternativeName>
        <fullName evidence="7">tRNA(m7G46)-methyltransferase</fullName>
    </alternativeName>
</protein>
<feature type="binding site" evidence="7">
    <location>
        <position position="147"/>
    </location>
    <ligand>
        <name>substrate</name>
    </ligand>
</feature>
<organism evidence="8 9">
    <name type="scientific">Alteracholeplasma palmae (strain ATCC 49389 / J233)</name>
    <name type="common">Acholeplasma palmae</name>
    <dbReference type="NCBI Taxonomy" id="1318466"/>
    <lineage>
        <taxon>Bacteria</taxon>
        <taxon>Bacillati</taxon>
        <taxon>Mycoplasmatota</taxon>
        <taxon>Mollicutes</taxon>
        <taxon>Acholeplasmatales</taxon>
        <taxon>Acholeplasmataceae</taxon>
        <taxon>Acholeplasma</taxon>
    </lineage>
</organism>
<dbReference type="STRING" id="1318466.BN85405050"/>
<feature type="binding site" evidence="7">
    <location>
        <position position="89"/>
    </location>
    <ligand>
        <name>S-adenosyl-L-methionine</name>
        <dbReference type="ChEBI" id="CHEBI:59789"/>
    </ligand>
</feature>
<evidence type="ECO:0000256" key="5">
    <source>
        <dbReference type="ARBA" id="ARBA00022691"/>
    </source>
</evidence>
<evidence type="ECO:0000256" key="3">
    <source>
        <dbReference type="ARBA" id="ARBA00022603"/>
    </source>
</evidence>
<dbReference type="Pfam" id="PF02390">
    <property type="entry name" value="Methyltransf_4"/>
    <property type="match status" value="1"/>
</dbReference>
<dbReference type="InterPro" id="IPR055361">
    <property type="entry name" value="tRNA_methyltr_TrmB_bact"/>
</dbReference>
<keyword evidence="6 7" id="KW-0819">tRNA processing</keyword>
<dbReference type="InterPro" id="IPR029063">
    <property type="entry name" value="SAM-dependent_MTases_sf"/>
</dbReference>
<dbReference type="InterPro" id="IPR003358">
    <property type="entry name" value="tRNA_(Gua-N-7)_MeTrfase_Trmb"/>
</dbReference>
<comment type="caution">
    <text evidence="7">Lacks conserved residue(s) required for the propagation of feature annotation.</text>
</comment>
<dbReference type="KEGG" id="apal:BN85405050"/>
<evidence type="ECO:0000256" key="4">
    <source>
        <dbReference type="ARBA" id="ARBA00022679"/>
    </source>
</evidence>
<evidence type="ECO:0000313" key="8">
    <source>
        <dbReference type="EMBL" id="CCV64082.1"/>
    </source>
</evidence>
<dbReference type="EMBL" id="FO681347">
    <property type="protein sequence ID" value="CCV64082.1"/>
    <property type="molecule type" value="Genomic_DNA"/>
</dbReference>
<dbReference type="GO" id="GO:0043527">
    <property type="term" value="C:tRNA methyltransferase complex"/>
    <property type="evidence" value="ECO:0007669"/>
    <property type="project" value="TreeGrafter"/>
</dbReference>
<keyword evidence="4 7" id="KW-0808">Transferase</keyword>
<dbReference type="EC" id="2.1.1.33" evidence="7"/>
<comment type="catalytic activity">
    <reaction evidence="1 7">
        <text>guanosine(46) in tRNA + S-adenosyl-L-methionine = N(7)-methylguanosine(46) in tRNA + S-adenosyl-L-homocysteine</text>
        <dbReference type="Rhea" id="RHEA:42708"/>
        <dbReference type="Rhea" id="RHEA-COMP:10188"/>
        <dbReference type="Rhea" id="RHEA-COMP:10189"/>
        <dbReference type="ChEBI" id="CHEBI:57856"/>
        <dbReference type="ChEBI" id="CHEBI:59789"/>
        <dbReference type="ChEBI" id="CHEBI:74269"/>
        <dbReference type="ChEBI" id="CHEBI:74480"/>
        <dbReference type="EC" id="2.1.1.33"/>
    </reaction>
</comment>
<dbReference type="AlphaFoldDB" id="U4KKF6"/>
<dbReference type="NCBIfam" id="TIGR00091">
    <property type="entry name" value="tRNA (guanosine(46)-N7)-methyltransferase TrmB"/>
    <property type="match status" value="1"/>
</dbReference>
<dbReference type="PROSITE" id="PS51625">
    <property type="entry name" value="SAM_MT_TRMB"/>
    <property type="match status" value="1"/>
</dbReference>
<keyword evidence="3 7" id="KW-0489">Methyltransferase</keyword>
<comment type="function">
    <text evidence="2 7">Catalyzes the formation of N(7)-methylguanine at position 46 (m7G46) in tRNA.</text>
</comment>
<dbReference type="CDD" id="cd02440">
    <property type="entry name" value="AdoMet_MTases"/>
    <property type="match status" value="1"/>
</dbReference>
<evidence type="ECO:0000256" key="7">
    <source>
        <dbReference type="HAMAP-Rule" id="MF_01057"/>
    </source>
</evidence>
<gene>
    <name evidence="7 8" type="primary">trmB</name>
    <name evidence="8" type="ORF">BN85405050</name>
</gene>
<dbReference type="UniPathway" id="UPA00989"/>
<feature type="binding site" evidence="7">
    <location>
        <begin position="179"/>
        <end position="182"/>
    </location>
    <ligand>
        <name>substrate</name>
    </ligand>
</feature>
<accession>U4KKF6</accession>
<evidence type="ECO:0000313" key="9">
    <source>
        <dbReference type="Proteomes" id="UP000032740"/>
    </source>
</evidence>
<dbReference type="GO" id="GO:0008176">
    <property type="term" value="F:tRNA (guanine(46)-N7)-methyltransferase activity"/>
    <property type="evidence" value="ECO:0007669"/>
    <property type="project" value="UniProtKB-UniRule"/>
</dbReference>
<feature type="binding site" evidence="7">
    <location>
        <position position="62"/>
    </location>
    <ligand>
        <name>S-adenosyl-L-methionine</name>
        <dbReference type="ChEBI" id="CHEBI:59789"/>
    </ligand>
</feature>
<comment type="pathway">
    <text evidence="7">tRNA modification; N(7)-methylguanine-tRNA biosynthesis.</text>
</comment>
<dbReference type="OrthoDB" id="9802090at2"/>
<evidence type="ECO:0000256" key="6">
    <source>
        <dbReference type="ARBA" id="ARBA00022694"/>
    </source>
</evidence>
<dbReference type="HOGENOM" id="CLU_050910_2_1_14"/>
<evidence type="ECO:0000256" key="2">
    <source>
        <dbReference type="ARBA" id="ARBA00003015"/>
    </source>
</evidence>
<keyword evidence="5 7" id="KW-0949">S-adenosyl-L-methionine</keyword>
<evidence type="ECO:0000256" key="1">
    <source>
        <dbReference type="ARBA" id="ARBA00000142"/>
    </source>
</evidence>
<dbReference type="Gene3D" id="3.40.50.150">
    <property type="entry name" value="Vaccinia Virus protein VP39"/>
    <property type="match status" value="1"/>
</dbReference>
<dbReference type="PANTHER" id="PTHR23417">
    <property type="entry name" value="3-DEOXY-D-MANNO-OCTULOSONIC-ACID TRANSFERASE/TRNA GUANINE-N 7 - -METHYLTRANSFERASE"/>
    <property type="match status" value="1"/>
</dbReference>
<feature type="binding site" evidence="7">
    <location>
        <position position="115"/>
    </location>
    <ligand>
        <name>substrate</name>
    </ligand>
</feature>
<dbReference type="RefSeq" id="WP_026657377.1">
    <property type="nucleotide sequence ID" value="NC_022538.1"/>
</dbReference>
<dbReference type="HAMAP" id="MF_01057">
    <property type="entry name" value="tRNA_methyltr_TrmB"/>
    <property type="match status" value="1"/>
</dbReference>
<dbReference type="Proteomes" id="UP000032740">
    <property type="component" value="Chromosome"/>
</dbReference>
<keyword evidence="9" id="KW-1185">Reference proteome</keyword>
<dbReference type="SUPFAM" id="SSF53335">
    <property type="entry name" value="S-adenosyl-L-methionine-dependent methyltransferases"/>
    <property type="match status" value="1"/>
</dbReference>
<feature type="binding site" evidence="7">
    <location>
        <position position="37"/>
    </location>
    <ligand>
        <name>S-adenosyl-L-methionine</name>
        <dbReference type="ChEBI" id="CHEBI:59789"/>
    </ligand>
</feature>
<reference evidence="8 9" key="1">
    <citation type="journal article" date="2013" name="J. Mol. Microbiol. Biotechnol.">
        <title>Analysis of the Complete Genomes of Acholeplasma brassicae , A. palmae and A. laidlawii and Their Comparison to the Obligate Parasites from ' Candidatus Phytoplasma'.</title>
        <authorList>
            <person name="Kube M."/>
            <person name="Siewert C."/>
            <person name="Migdoll A.M."/>
            <person name="Duduk B."/>
            <person name="Holz S."/>
            <person name="Rabus R."/>
            <person name="Seemuller E."/>
            <person name="Mitrovic J."/>
            <person name="Muller I."/>
            <person name="Buttner C."/>
            <person name="Reinhardt R."/>
        </authorList>
    </citation>
    <scope>NUCLEOTIDE SEQUENCE [LARGE SCALE GENOMIC DNA]</scope>
    <source>
        <strain evidence="8 9">J233</strain>
    </source>
</reference>
<comment type="similarity">
    <text evidence="7">Belongs to the class I-like SAM-binding methyltransferase superfamily. TrmB family.</text>
</comment>
<name>U4KKF6_ALTPJ</name>
<feature type="binding site" evidence="7">
    <location>
        <position position="111"/>
    </location>
    <ligand>
        <name>S-adenosyl-L-methionine</name>
        <dbReference type="ChEBI" id="CHEBI:59789"/>
    </ligand>
</feature>
<proteinExistence type="inferred from homology"/>